<dbReference type="Proteomes" id="UP001432251">
    <property type="component" value="Chromosome"/>
</dbReference>
<proteinExistence type="predicted"/>
<dbReference type="EMBL" id="CP146022">
    <property type="protein sequence ID" value="WWQ68590.1"/>
    <property type="molecule type" value="Genomic_DNA"/>
</dbReference>
<evidence type="ECO:0000313" key="2">
    <source>
        <dbReference type="Proteomes" id="UP001432251"/>
    </source>
</evidence>
<keyword evidence="2" id="KW-1185">Reference proteome</keyword>
<reference evidence="1" key="1">
    <citation type="journal article" date="2025" name="Int. J. Syst. Evol. Microbiol.">
        <title>Streptomyces citrinus sp. nov., with yellow diffusible pigment.</title>
        <authorList>
            <person name="He Y."/>
            <person name="Yang E."/>
            <person name="Xu J."/>
            <person name="Sun Y."/>
            <person name="Sun L."/>
        </authorList>
    </citation>
    <scope>NUCLEOTIDE SEQUENCE</scope>
    <source>
        <strain evidence="1">Q6</strain>
    </source>
</reference>
<sequence>MVTVDVAVLLAVIVFFLWRRPPAPRKRSDTTLTLLLVLVLGVLIAPTEFGQAISDFVGQVVNSVESFGT</sequence>
<accession>A0ACD5ANI6</accession>
<gene>
    <name evidence="1" type="ORF">V2W30_38170</name>
</gene>
<protein>
    <submittedName>
        <fullName evidence="1">Uncharacterized protein</fullName>
    </submittedName>
</protein>
<organism evidence="1 2">
    <name type="scientific">Streptomyces citrinus</name>
    <dbReference type="NCBI Taxonomy" id="3118173"/>
    <lineage>
        <taxon>Bacteria</taxon>
        <taxon>Bacillati</taxon>
        <taxon>Actinomycetota</taxon>
        <taxon>Actinomycetes</taxon>
        <taxon>Kitasatosporales</taxon>
        <taxon>Streptomycetaceae</taxon>
        <taxon>Streptomyces</taxon>
    </lineage>
</organism>
<evidence type="ECO:0000313" key="1">
    <source>
        <dbReference type="EMBL" id="WWQ68590.1"/>
    </source>
</evidence>
<name>A0ACD5ANI6_9ACTN</name>